<evidence type="ECO:0000259" key="2">
    <source>
        <dbReference type="Pfam" id="PF18680"/>
    </source>
</evidence>
<gene>
    <name evidence="3" type="ORF">POVWA2_040370</name>
</gene>
<feature type="signal peptide" evidence="1">
    <location>
        <begin position="1"/>
        <end position="19"/>
    </location>
</feature>
<evidence type="ECO:0000313" key="4">
    <source>
        <dbReference type="Proteomes" id="UP000078550"/>
    </source>
</evidence>
<dbReference type="InterPro" id="IPR040897">
    <property type="entry name" value="SPECT1"/>
</dbReference>
<feature type="domain" description="Plasmodium host cell traversal SPECT1" evidence="2">
    <location>
        <begin position="117"/>
        <end position="261"/>
    </location>
</feature>
<sequence>MELPILCFLLLTLLKCALSLELSKNVNTYTCARVDCERFVEDLEKILEDFSNDINTTKDTIKNLFLDVEASFEEVSDDIAKSGEDPLDYIILYKIVNLNSITFKTHMPMYPSFFFFASVSKYSFSAEEKLNILGGITRQFVENNRSFIYNSSESKRVLEREAFKKVCDLILNKLKNLVQLNTINNYHILLKFGRGNVKKETLETVKNDSNISDELRKEFLKYNRMKNQDVKVTELINFMTPIYDKLISQLNQLIRELSIDLNKILQ</sequence>
<keyword evidence="1" id="KW-0732">Signal</keyword>
<protein>
    <submittedName>
        <fullName evidence="3">Sporozoite protein essential for cell traversal (SPECT1)</fullName>
    </submittedName>
</protein>
<dbReference type="Pfam" id="PF18680">
    <property type="entry name" value="SPECT1"/>
    <property type="match status" value="2"/>
</dbReference>
<name>A0A1A8ZA65_PLAOA</name>
<reference evidence="4" key="1">
    <citation type="submission" date="2016-05" db="EMBL/GenBank/DDBJ databases">
        <authorList>
            <person name="Naeem Raeece"/>
        </authorList>
    </citation>
    <scope>NUCLEOTIDE SEQUENCE [LARGE SCALE GENOMIC DNA]</scope>
</reference>
<dbReference type="EMBL" id="FLRE01000154">
    <property type="protein sequence ID" value="SBT40725.1"/>
    <property type="molecule type" value="Genomic_DNA"/>
</dbReference>
<evidence type="ECO:0000313" key="3">
    <source>
        <dbReference type="EMBL" id="SBT40725.1"/>
    </source>
</evidence>
<dbReference type="AlphaFoldDB" id="A0A1A8ZA65"/>
<accession>A0A1A8ZA65</accession>
<evidence type="ECO:0000256" key="1">
    <source>
        <dbReference type="SAM" id="SignalP"/>
    </source>
</evidence>
<dbReference type="Proteomes" id="UP000078550">
    <property type="component" value="Unassembled WGS sequence"/>
</dbReference>
<organism evidence="3 4">
    <name type="scientific">Plasmodium ovale wallikeri</name>
    <dbReference type="NCBI Taxonomy" id="864142"/>
    <lineage>
        <taxon>Eukaryota</taxon>
        <taxon>Sar</taxon>
        <taxon>Alveolata</taxon>
        <taxon>Apicomplexa</taxon>
        <taxon>Aconoidasida</taxon>
        <taxon>Haemosporida</taxon>
        <taxon>Plasmodiidae</taxon>
        <taxon>Plasmodium</taxon>
        <taxon>Plasmodium (Plasmodium)</taxon>
    </lineage>
</organism>
<feature type="chain" id="PRO_5008382542" evidence="1">
    <location>
        <begin position="20"/>
        <end position="266"/>
    </location>
</feature>
<feature type="domain" description="Plasmodium host cell traversal SPECT1" evidence="2">
    <location>
        <begin position="47"/>
        <end position="83"/>
    </location>
</feature>
<proteinExistence type="predicted"/>